<keyword evidence="3" id="KW-1185">Reference proteome</keyword>
<feature type="transmembrane region" description="Helical" evidence="1">
    <location>
        <begin position="163"/>
        <end position="183"/>
    </location>
</feature>
<proteinExistence type="predicted"/>
<dbReference type="RefSeq" id="WP_093409082.1">
    <property type="nucleotide sequence ID" value="NZ_FOVL01000011.1"/>
</dbReference>
<feature type="transmembrane region" description="Helical" evidence="1">
    <location>
        <begin position="13"/>
        <end position="32"/>
    </location>
</feature>
<protein>
    <recommendedName>
        <fullName evidence="4">DUF4271 domain-containing protein</fullName>
    </recommendedName>
</protein>
<organism evidence="2 3">
    <name type="scientific">Salegentibacter flavus</name>
    <dbReference type="NCBI Taxonomy" id="287099"/>
    <lineage>
        <taxon>Bacteria</taxon>
        <taxon>Pseudomonadati</taxon>
        <taxon>Bacteroidota</taxon>
        <taxon>Flavobacteriia</taxon>
        <taxon>Flavobacteriales</taxon>
        <taxon>Flavobacteriaceae</taxon>
        <taxon>Salegentibacter</taxon>
    </lineage>
</organism>
<dbReference type="STRING" id="287099.SAMN05660413_02018"/>
<dbReference type="Proteomes" id="UP000199153">
    <property type="component" value="Unassembled WGS sequence"/>
</dbReference>
<gene>
    <name evidence="2" type="ORF">SAMN05660413_02018</name>
</gene>
<feature type="transmembrane region" description="Helical" evidence="1">
    <location>
        <begin position="92"/>
        <end position="111"/>
    </location>
</feature>
<dbReference type="OrthoDB" id="1438590at2"/>
<keyword evidence="1" id="KW-0472">Membrane</keyword>
<sequence>MQAIERHVESLDWASLILLGAFILLSLVKTAYPQRFEDFISLLTSNKFMVFRGKEYKAFHPFNILMFLVNILSVSLFLFLVFELLWPGTLPASPSILFIRIATGYASFILLKFGVEKIIANIFDLDRIIDYYLYQKLAYRNFIALLLFIPLLFFFYAFPPTALVLYIIFGLVILTNIISLATIYKQNQNLIRSNWFYFILYLCALEIAPYIILYKLITI</sequence>
<dbReference type="AlphaFoldDB" id="A0A1I5ARD7"/>
<evidence type="ECO:0000313" key="2">
    <source>
        <dbReference type="EMBL" id="SFN65021.1"/>
    </source>
</evidence>
<keyword evidence="1" id="KW-0812">Transmembrane</keyword>
<feature type="transmembrane region" description="Helical" evidence="1">
    <location>
        <begin position="62"/>
        <end position="86"/>
    </location>
</feature>
<name>A0A1I5ARD7_9FLAO</name>
<reference evidence="2 3" key="1">
    <citation type="submission" date="2016-10" db="EMBL/GenBank/DDBJ databases">
        <authorList>
            <person name="de Groot N.N."/>
        </authorList>
    </citation>
    <scope>NUCLEOTIDE SEQUENCE [LARGE SCALE GENOMIC DNA]</scope>
    <source>
        <strain evidence="2 3">DSM 17794</strain>
    </source>
</reference>
<accession>A0A1I5ARD7</accession>
<dbReference type="EMBL" id="FOVL01000011">
    <property type="protein sequence ID" value="SFN65021.1"/>
    <property type="molecule type" value="Genomic_DNA"/>
</dbReference>
<evidence type="ECO:0008006" key="4">
    <source>
        <dbReference type="Google" id="ProtNLM"/>
    </source>
</evidence>
<feature type="transmembrane region" description="Helical" evidence="1">
    <location>
        <begin position="137"/>
        <end position="157"/>
    </location>
</feature>
<dbReference type="InterPro" id="IPR025367">
    <property type="entry name" value="DUF4271"/>
</dbReference>
<evidence type="ECO:0000313" key="3">
    <source>
        <dbReference type="Proteomes" id="UP000199153"/>
    </source>
</evidence>
<feature type="transmembrane region" description="Helical" evidence="1">
    <location>
        <begin position="195"/>
        <end position="217"/>
    </location>
</feature>
<keyword evidence="1" id="KW-1133">Transmembrane helix</keyword>
<evidence type="ECO:0000256" key="1">
    <source>
        <dbReference type="SAM" id="Phobius"/>
    </source>
</evidence>
<dbReference type="Pfam" id="PF14093">
    <property type="entry name" value="DUF4271"/>
    <property type="match status" value="1"/>
</dbReference>